<dbReference type="InterPro" id="IPR036388">
    <property type="entry name" value="WH-like_DNA-bd_sf"/>
</dbReference>
<dbReference type="PANTHER" id="PTHR42756">
    <property type="entry name" value="TRANSCRIPTIONAL REGULATOR, MARR"/>
    <property type="match status" value="1"/>
</dbReference>
<reference evidence="6" key="1">
    <citation type="submission" date="2017-09" db="EMBL/GenBank/DDBJ databases">
        <authorList>
            <person name="Varghese N."/>
            <person name="Submissions S."/>
        </authorList>
    </citation>
    <scope>NUCLEOTIDE SEQUENCE [LARGE SCALE GENOMIC DNA]</scope>
    <source>
        <strain evidence="6">DSM 29961</strain>
    </source>
</reference>
<keyword evidence="2" id="KW-0238">DNA-binding</keyword>
<dbReference type="InterPro" id="IPR000835">
    <property type="entry name" value="HTH_MarR-typ"/>
</dbReference>
<evidence type="ECO:0000313" key="5">
    <source>
        <dbReference type="EMBL" id="SOD97702.1"/>
    </source>
</evidence>
<dbReference type="SMART" id="SM00347">
    <property type="entry name" value="HTH_MARR"/>
    <property type="match status" value="1"/>
</dbReference>
<organism evidence="5 6">
    <name type="scientific">Spirosoma fluviale</name>
    <dbReference type="NCBI Taxonomy" id="1597977"/>
    <lineage>
        <taxon>Bacteria</taxon>
        <taxon>Pseudomonadati</taxon>
        <taxon>Bacteroidota</taxon>
        <taxon>Cytophagia</taxon>
        <taxon>Cytophagales</taxon>
        <taxon>Cytophagaceae</taxon>
        <taxon>Spirosoma</taxon>
    </lineage>
</organism>
<dbReference type="GO" id="GO:0003677">
    <property type="term" value="F:DNA binding"/>
    <property type="evidence" value="ECO:0007669"/>
    <property type="project" value="UniProtKB-KW"/>
</dbReference>
<dbReference type="Proteomes" id="UP000219452">
    <property type="component" value="Unassembled WGS sequence"/>
</dbReference>
<dbReference type="SUPFAM" id="SSF46785">
    <property type="entry name" value="Winged helix' DNA-binding domain"/>
    <property type="match status" value="1"/>
</dbReference>
<dbReference type="PRINTS" id="PR00598">
    <property type="entry name" value="HTHMARR"/>
</dbReference>
<dbReference type="Pfam" id="PF01047">
    <property type="entry name" value="MarR"/>
    <property type="match status" value="1"/>
</dbReference>
<dbReference type="InterPro" id="IPR036390">
    <property type="entry name" value="WH_DNA-bd_sf"/>
</dbReference>
<sequence length="144" mass="16377">MNVFSLDDSVGYTINIIANLLKRELNDEFKREGVEVMAEQWALLLRLQERAGMNQLELAQATSRDNASITRSLVVLEKKQLIERQQVDQDRRDKYLALTPAGQALVPRMVACAQQVLERATQGMTTEEVTLFNQIIRKMIGNLS</sequence>
<feature type="domain" description="HTH marR-type" evidence="4">
    <location>
        <begin position="7"/>
        <end position="141"/>
    </location>
</feature>
<dbReference type="PANTHER" id="PTHR42756:SF1">
    <property type="entry name" value="TRANSCRIPTIONAL REPRESSOR OF EMRAB OPERON"/>
    <property type="match status" value="1"/>
</dbReference>
<evidence type="ECO:0000313" key="6">
    <source>
        <dbReference type="Proteomes" id="UP000219452"/>
    </source>
</evidence>
<evidence type="ECO:0000256" key="2">
    <source>
        <dbReference type="ARBA" id="ARBA00023125"/>
    </source>
</evidence>
<evidence type="ECO:0000256" key="3">
    <source>
        <dbReference type="ARBA" id="ARBA00023163"/>
    </source>
</evidence>
<keyword evidence="1" id="KW-0805">Transcription regulation</keyword>
<proteinExistence type="predicted"/>
<evidence type="ECO:0000259" key="4">
    <source>
        <dbReference type="PROSITE" id="PS50995"/>
    </source>
</evidence>
<dbReference type="GO" id="GO:0003700">
    <property type="term" value="F:DNA-binding transcription factor activity"/>
    <property type="evidence" value="ECO:0007669"/>
    <property type="project" value="InterPro"/>
</dbReference>
<accession>A0A286GQC7</accession>
<keyword evidence="6" id="KW-1185">Reference proteome</keyword>
<gene>
    <name evidence="5" type="ORF">SAMN06269250_5891</name>
</gene>
<dbReference type="RefSeq" id="WP_097130912.1">
    <property type="nucleotide sequence ID" value="NZ_OCNH01000007.1"/>
</dbReference>
<protein>
    <submittedName>
        <fullName evidence="5">Transcriptional regulator, MarR family</fullName>
    </submittedName>
</protein>
<evidence type="ECO:0000256" key="1">
    <source>
        <dbReference type="ARBA" id="ARBA00023015"/>
    </source>
</evidence>
<dbReference type="AlphaFoldDB" id="A0A286GQC7"/>
<dbReference type="Gene3D" id="1.10.10.10">
    <property type="entry name" value="Winged helix-like DNA-binding domain superfamily/Winged helix DNA-binding domain"/>
    <property type="match status" value="1"/>
</dbReference>
<dbReference type="PROSITE" id="PS50995">
    <property type="entry name" value="HTH_MARR_2"/>
    <property type="match status" value="1"/>
</dbReference>
<dbReference type="OrthoDB" id="961069at2"/>
<name>A0A286GQC7_9BACT</name>
<dbReference type="EMBL" id="OCNH01000007">
    <property type="protein sequence ID" value="SOD97702.1"/>
    <property type="molecule type" value="Genomic_DNA"/>
</dbReference>
<keyword evidence="3" id="KW-0804">Transcription</keyword>